<feature type="binding site" evidence="7">
    <location>
        <position position="44"/>
    </location>
    <ligand>
        <name>ATP</name>
        <dbReference type="ChEBI" id="CHEBI:30616"/>
    </ligand>
</feature>
<keyword evidence="5" id="KW-0418">Kinase</keyword>
<evidence type="ECO:0000256" key="3">
    <source>
        <dbReference type="ARBA" id="ARBA00022679"/>
    </source>
</evidence>
<dbReference type="PROSITE" id="PS50011">
    <property type="entry name" value="PROTEIN_KINASE_DOM"/>
    <property type="match status" value="1"/>
</dbReference>
<dbReference type="Gene3D" id="1.10.510.10">
    <property type="entry name" value="Transferase(Phosphotransferase) domain 1"/>
    <property type="match status" value="1"/>
</dbReference>
<evidence type="ECO:0000256" key="2">
    <source>
        <dbReference type="ARBA" id="ARBA00022527"/>
    </source>
</evidence>
<gene>
    <name evidence="10" type="ORF">Aru02nite_46410</name>
</gene>
<dbReference type="Gene3D" id="3.30.200.20">
    <property type="entry name" value="Phosphorylase Kinase, domain 1"/>
    <property type="match status" value="1"/>
</dbReference>
<keyword evidence="3" id="KW-0808">Transferase</keyword>
<evidence type="ECO:0000256" key="1">
    <source>
        <dbReference type="ARBA" id="ARBA00012513"/>
    </source>
</evidence>
<dbReference type="InterPro" id="IPR000719">
    <property type="entry name" value="Prot_kinase_dom"/>
</dbReference>
<dbReference type="Proteomes" id="UP000612808">
    <property type="component" value="Unassembled WGS sequence"/>
</dbReference>
<dbReference type="RefSeq" id="WP_203661058.1">
    <property type="nucleotide sequence ID" value="NZ_BAAAZM010000020.1"/>
</dbReference>
<dbReference type="InterPro" id="IPR017441">
    <property type="entry name" value="Protein_kinase_ATP_BS"/>
</dbReference>
<evidence type="ECO:0000313" key="11">
    <source>
        <dbReference type="Proteomes" id="UP000612808"/>
    </source>
</evidence>
<dbReference type="PROSITE" id="PS00107">
    <property type="entry name" value="PROTEIN_KINASE_ATP"/>
    <property type="match status" value="1"/>
</dbReference>
<accession>A0A8J3JC11</accession>
<dbReference type="AlphaFoldDB" id="A0A8J3JC11"/>
<dbReference type="PANTHER" id="PTHR43289">
    <property type="entry name" value="MITOGEN-ACTIVATED PROTEIN KINASE KINASE KINASE 20-RELATED"/>
    <property type="match status" value="1"/>
</dbReference>
<evidence type="ECO:0000256" key="8">
    <source>
        <dbReference type="SAM" id="MobiDB-lite"/>
    </source>
</evidence>
<feature type="compositionally biased region" description="Gly residues" evidence="8">
    <location>
        <begin position="355"/>
        <end position="367"/>
    </location>
</feature>
<dbReference type="EMBL" id="BOMB01000026">
    <property type="protein sequence ID" value="GID13752.1"/>
    <property type="molecule type" value="Genomic_DNA"/>
</dbReference>
<keyword evidence="6 7" id="KW-0067">ATP-binding</keyword>
<evidence type="ECO:0000256" key="5">
    <source>
        <dbReference type="ARBA" id="ARBA00022777"/>
    </source>
</evidence>
<keyword evidence="11" id="KW-1185">Reference proteome</keyword>
<dbReference type="Pfam" id="PF00069">
    <property type="entry name" value="Pkinase"/>
    <property type="match status" value="1"/>
</dbReference>
<feature type="compositionally biased region" description="Low complexity" evidence="8">
    <location>
        <begin position="462"/>
        <end position="475"/>
    </location>
</feature>
<keyword evidence="2" id="KW-0723">Serine/threonine-protein kinase</keyword>
<dbReference type="InterPro" id="IPR011009">
    <property type="entry name" value="Kinase-like_dom_sf"/>
</dbReference>
<feature type="compositionally biased region" description="Low complexity" evidence="8">
    <location>
        <begin position="385"/>
        <end position="396"/>
    </location>
</feature>
<dbReference type="CDD" id="cd14014">
    <property type="entry name" value="STKc_PknB_like"/>
    <property type="match status" value="1"/>
</dbReference>
<feature type="region of interest" description="Disordered" evidence="8">
    <location>
        <begin position="276"/>
        <end position="484"/>
    </location>
</feature>
<dbReference type="PANTHER" id="PTHR43289:SF6">
    <property type="entry name" value="SERINE_THREONINE-PROTEIN KINASE NEKL-3"/>
    <property type="match status" value="1"/>
</dbReference>
<feature type="compositionally biased region" description="Pro residues" evidence="8">
    <location>
        <begin position="300"/>
        <end position="310"/>
    </location>
</feature>
<evidence type="ECO:0000313" key="10">
    <source>
        <dbReference type="EMBL" id="GID13752.1"/>
    </source>
</evidence>
<name>A0A8J3JC11_9ACTN</name>
<dbReference type="InterPro" id="IPR008271">
    <property type="entry name" value="Ser/Thr_kinase_AS"/>
</dbReference>
<dbReference type="SMART" id="SM00220">
    <property type="entry name" value="S_TKc"/>
    <property type="match status" value="1"/>
</dbReference>
<dbReference type="SUPFAM" id="SSF56112">
    <property type="entry name" value="Protein kinase-like (PK-like)"/>
    <property type="match status" value="1"/>
</dbReference>
<protein>
    <recommendedName>
        <fullName evidence="1">non-specific serine/threonine protein kinase</fullName>
        <ecNumber evidence="1">2.7.11.1</ecNumber>
    </recommendedName>
</protein>
<proteinExistence type="predicted"/>
<evidence type="ECO:0000256" key="6">
    <source>
        <dbReference type="ARBA" id="ARBA00022840"/>
    </source>
</evidence>
<dbReference type="GO" id="GO:0005524">
    <property type="term" value="F:ATP binding"/>
    <property type="evidence" value="ECO:0007669"/>
    <property type="project" value="UniProtKB-UniRule"/>
</dbReference>
<comment type="caution">
    <text evidence="10">The sequence shown here is derived from an EMBL/GenBank/DDBJ whole genome shotgun (WGS) entry which is preliminary data.</text>
</comment>
<dbReference type="GO" id="GO:0004674">
    <property type="term" value="F:protein serine/threonine kinase activity"/>
    <property type="evidence" value="ECO:0007669"/>
    <property type="project" value="UniProtKB-KW"/>
</dbReference>
<dbReference type="EC" id="2.7.11.1" evidence="1"/>
<keyword evidence="4 7" id="KW-0547">Nucleotide-binding</keyword>
<feature type="compositionally biased region" description="Basic and acidic residues" evidence="8">
    <location>
        <begin position="338"/>
        <end position="351"/>
    </location>
</feature>
<dbReference type="PROSITE" id="PS00108">
    <property type="entry name" value="PROTEIN_KINASE_ST"/>
    <property type="match status" value="1"/>
</dbReference>
<evidence type="ECO:0000256" key="4">
    <source>
        <dbReference type="ARBA" id="ARBA00022741"/>
    </source>
</evidence>
<feature type="domain" description="Protein kinase" evidence="9">
    <location>
        <begin position="15"/>
        <end position="269"/>
    </location>
</feature>
<reference evidence="10" key="1">
    <citation type="submission" date="2021-01" db="EMBL/GenBank/DDBJ databases">
        <title>Whole genome shotgun sequence of Actinocatenispora rupis NBRC 107355.</title>
        <authorList>
            <person name="Komaki H."/>
            <person name="Tamura T."/>
        </authorList>
    </citation>
    <scope>NUCLEOTIDE SEQUENCE</scope>
    <source>
        <strain evidence="10">NBRC 107355</strain>
    </source>
</reference>
<sequence length="591" mass="60684">MAEETRPGRIVGDRYRLVAELGSGAFGRVWTAYDERLDTVVAVKEVRLPGWGTTEENAERLARAEREGRNAVRLRDHPNIVTVHDVVTDDGAPWLVMRLVAGISLKEHLDATGRLPVAQVAHVAAGLLAALAAAHAAGVVHRDVKPANVLLSTTGEVLLTDFGIAVHRADIAVTVPGMLVGTLAYTAPERFDGTDGAAGDLFSLGVVLYEAVTGASPFHRDSTTAALRAVLHEDPPPPDCLPAVRDLVTGLLAKDPHVRLGVPAATALLAGVDTEPVPVGRSAVDPAGRLLPKTKVLPVDPGPTPNPGRTPDPRTTADPGMAPESGTPLDPGTSAESGSDRNAGDGGRAPDDGGDGAGGSQGGGGSAGKPKGSGKAKPKTGGSGTSKPGGSSSAKPKQQDGAKPKQQGGNKPKEAATKPKQQGGNKPKKAAAKPKQPNAGTPKRQSGPKEYAAEPVRQDTGTTEAADTSAPATDAGGTGSGSSGGDGWKWLVGLAVLVILGGYLFGRNAHEAEVGGCVYTTDHKKLRREPCALHWPGGTSYSVLQRFASPTGSAGAYCANVAGWDRDVDTSWYYPQSGDDSAVTLCLKKLP</sequence>
<evidence type="ECO:0000256" key="7">
    <source>
        <dbReference type="PROSITE-ProRule" id="PRU10141"/>
    </source>
</evidence>
<organism evidence="10 11">
    <name type="scientific">Actinocatenispora rupis</name>
    <dbReference type="NCBI Taxonomy" id="519421"/>
    <lineage>
        <taxon>Bacteria</taxon>
        <taxon>Bacillati</taxon>
        <taxon>Actinomycetota</taxon>
        <taxon>Actinomycetes</taxon>
        <taxon>Micromonosporales</taxon>
        <taxon>Micromonosporaceae</taxon>
        <taxon>Actinocatenispora</taxon>
    </lineage>
</organism>
<evidence type="ECO:0000259" key="9">
    <source>
        <dbReference type="PROSITE" id="PS50011"/>
    </source>
</evidence>